<keyword evidence="1" id="KW-0732">Signal</keyword>
<gene>
    <name evidence="2" type="ORF">ACFPJ6_04005</name>
</gene>
<sequence length="428" mass="45691">MRRRHHVTVTVAVALLTASALAGPAAATADPSVYAHPRELLRALPVAAEGGAGFSPAEFEHWVDADGDDCDTREEVLISEARVRATVGAGCEILDGQWRSWYDATTVTSPGGVVVDHLVGLAEAWDSGASRWSAETRRAYANDTDFRPTLSAVGRAVESAKGDQDPAEWTPSLFSLGCRYATEWIMVKYRWGLAVDTAEKAALSEQISGGCALQNLRRPERATIVLDTPAPQMGSELLVYDADRGRRVLVDLRADGSTGTFSDTTWSAGWDAVTAVEVDGTPGSELVVYDADRGRRVLVDLRADGSTGTFSDTTWSAGWDAVTAVEVDGTPGSELVVYDADRGRRVLVDLFDDGSTGTISDTVWSVGWETVASVEVDGTPGSELLVYDADRGRRVLVDLFDDGSTGTFTDTTWSAGWDVVTAVEADGT</sequence>
<accession>A0ABW0GLH2</accession>
<dbReference type="Proteomes" id="UP001596122">
    <property type="component" value="Unassembled WGS sequence"/>
</dbReference>
<protein>
    <recommendedName>
        <fullName evidence="4">DUF1524 domain-containing protein</fullName>
    </recommendedName>
</protein>
<dbReference type="RefSeq" id="WP_377002384.1">
    <property type="nucleotide sequence ID" value="NZ_JBHSLD010000004.1"/>
</dbReference>
<comment type="caution">
    <text evidence="2">The sequence shown here is derived from an EMBL/GenBank/DDBJ whole genome shotgun (WGS) entry which is preliminary data.</text>
</comment>
<feature type="chain" id="PRO_5045102743" description="DUF1524 domain-containing protein" evidence="1">
    <location>
        <begin position="23"/>
        <end position="428"/>
    </location>
</feature>
<dbReference type="PANTHER" id="PTHR24094:SF15">
    <property type="entry name" value="AMP-DEPENDENT SYNTHETASE_LIGASE DOMAIN-CONTAINING PROTEIN-RELATED"/>
    <property type="match status" value="1"/>
</dbReference>
<evidence type="ECO:0008006" key="4">
    <source>
        <dbReference type="Google" id="ProtNLM"/>
    </source>
</evidence>
<evidence type="ECO:0000313" key="2">
    <source>
        <dbReference type="EMBL" id="MFC5379951.1"/>
    </source>
</evidence>
<evidence type="ECO:0000256" key="1">
    <source>
        <dbReference type="SAM" id="SignalP"/>
    </source>
</evidence>
<reference evidence="3" key="1">
    <citation type="journal article" date="2019" name="Int. J. Syst. Evol. Microbiol.">
        <title>The Global Catalogue of Microorganisms (GCM) 10K type strain sequencing project: providing services to taxonomists for standard genome sequencing and annotation.</title>
        <authorList>
            <consortium name="The Broad Institute Genomics Platform"/>
            <consortium name="The Broad Institute Genome Sequencing Center for Infectious Disease"/>
            <person name="Wu L."/>
            <person name="Ma J."/>
        </authorList>
    </citation>
    <scope>NUCLEOTIDE SEQUENCE [LARGE SCALE GENOMIC DNA]</scope>
    <source>
        <strain evidence="3">CCUG 43114</strain>
    </source>
</reference>
<proteinExistence type="predicted"/>
<dbReference type="EMBL" id="JBHSLD010000004">
    <property type="protein sequence ID" value="MFC5379951.1"/>
    <property type="molecule type" value="Genomic_DNA"/>
</dbReference>
<name>A0ABW0GLH2_9MICO</name>
<dbReference type="PANTHER" id="PTHR24094">
    <property type="entry name" value="SECRETED PROTEIN"/>
    <property type="match status" value="1"/>
</dbReference>
<keyword evidence="3" id="KW-1185">Reference proteome</keyword>
<feature type="signal peptide" evidence="1">
    <location>
        <begin position="1"/>
        <end position="22"/>
    </location>
</feature>
<organism evidence="2 3">
    <name type="scientific">Aquipuribacter nitratireducens</name>
    <dbReference type="NCBI Taxonomy" id="650104"/>
    <lineage>
        <taxon>Bacteria</taxon>
        <taxon>Bacillati</taxon>
        <taxon>Actinomycetota</taxon>
        <taxon>Actinomycetes</taxon>
        <taxon>Micrococcales</taxon>
        <taxon>Intrasporangiaceae</taxon>
        <taxon>Aquipuribacter</taxon>
    </lineage>
</organism>
<dbReference type="SUPFAM" id="SSF82171">
    <property type="entry name" value="DPP6 N-terminal domain-like"/>
    <property type="match status" value="1"/>
</dbReference>
<evidence type="ECO:0000313" key="3">
    <source>
        <dbReference type="Proteomes" id="UP001596122"/>
    </source>
</evidence>